<gene>
    <name evidence="4" type="ORF">I573_01140</name>
</gene>
<name>S0NSF7_9ENTE</name>
<comment type="caution">
    <text evidence="4">The sequence shown here is derived from an EMBL/GenBank/DDBJ whole genome shotgun (WGS) entry which is preliminary data.</text>
</comment>
<evidence type="ECO:0000313" key="4">
    <source>
        <dbReference type="EMBL" id="EOT84239.1"/>
    </source>
</evidence>
<evidence type="ECO:0000256" key="1">
    <source>
        <dbReference type="ARBA" id="ARBA00023015"/>
    </source>
</evidence>
<reference evidence="4 5" key="1">
    <citation type="submission" date="2013-03" db="EMBL/GenBank/DDBJ databases">
        <title>The Genome Sequence of Enterococcus sulfureus ATCC_49903 (PacBio/Illumina hybrid assembly).</title>
        <authorList>
            <consortium name="The Broad Institute Genomics Platform"/>
            <consortium name="The Broad Institute Genome Sequencing Center for Infectious Disease"/>
            <person name="Earl A."/>
            <person name="Russ C."/>
            <person name="Gilmore M."/>
            <person name="Surin D."/>
            <person name="Walker B."/>
            <person name="Young S."/>
            <person name="Zeng Q."/>
            <person name="Gargeya S."/>
            <person name="Fitzgerald M."/>
            <person name="Haas B."/>
            <person name="Abouelleil A."/>
            <person name="Allen A.W."/>
            <person name="Alvarado L."/>
            <person name="Arachchi H.M."/>
            <person name="Berlin A.M."/>
            <person name="Chapman S.B."/>
            <person name="Gainer-Dewar J."/>
            <person name="Goldberg J."/>
            <person name="Griggs A."/>
            <person name="Gujja S."/>
            <person name="Hansen M."/>
            <person name="Howarth C."/>
            <person name="Imamovic A."/>
            <person name="Ireland A."/>
            <person name="Larimer J."/>
            <person name="McCowan C."/>
            <person name="Murphy C."/>
            <person name="Pearson M."/>
            <person name="Poon T.W."/>
            <person name="Priest M."/>
            <person name="Roberts A."/>
            <person name="Saif S."/>
            <person name="Shea T."/>
            <person name="Sisk P."/>
            <person name="Sykes S."/>
            <person name="Wortman J."/>
            <person name="Nusbaum C."/>
            <person name="Birren B."/>
        </authorList>
    </citation>
    <scope>NUCLEOTIDE SEQUENCE [LARGE SCALE GENOMIC DNA]</scope>
    <source>
        <strain evidence="4 5">ATCC 49903</strain>
    </source>
</reference>
<sequence>MNKERYALPLYIRLLRTSTQLEHLAKQDVVTYGLNITEFSVMELLYHQGRHTTQSVKEKILIASSSTTYVIDQLVKKGYVLREKNTQDKRVIELCLSTSGEQLMQEIFPKHAQTIRQKFDVLSIEEMKQLQTLLKKLN</sequence>
<dbReference type="AlphaFoldDB" id="S0NSF7"/>
<dbReference type="PANTHER" id="PTHR33164:SF56">
    <property type="entry name" value="HTH-TYPE TRANSCRIPTIONAL REGULATOR MHQR"/>
    <property type="match status" value="1"/>
</dbReference>
<dbReference type="STRING" id="1140003.OMY_02202"/>
<evidence type="ECO:0000256" key="2">
    <source>
        <dbReference type="ARBA" id="ARBA00023163"/>
    </source>
</evidence>
<dbReference type="InterPro" id="IPR039422">
    <property type="entry name" value="MarR/SlyA-like"/>
</dbReference>
<dbReference type="eggNOG" id="COG1846">
    <property type="taxonomic scope" value="Bacteria"/>
</dbReference>
<dbReference type="SMART" id="SM00347">
    <property type="entry name" value="HTH_MARR"/>
    <property type="match status" value="1"/>
</dbReference>
<dbReference type="OrthoDB" id="9799747at2"/>
<dbReference type="PROSITE" id="PS50995">
    <property type="entry name" value="HTH_MARR_2"/>
    <property type="match status" value="1"/>
</dbReference>
<organism evidence="4 5">
    <name type="scientific">Enterococcus sulfureus ATCC 49903</name>
    <dbReference type="NCBI Taxonomy" id="1140003"/>
    <lineage>
        <taxon>Bacteria</taxon>
        <taxon>Bacillati</taxon>
        <taxon>Bacillota</taxon>
        <taxon>Bacilli</taxon>
        <taxon>Lactobacillales</taxon>
        <taxon>Enterococcaceae</taxon>
        <taxon>Enterococcus</taxon>
    </lineage>
</organism>
<dbReference type="SUPFAM" id="SSF46785">
    <property type="entry name" value="Winged helix' DNA-binding domain"/>
    <property type="match status" value="1"/>
</dbReference>
<proteinExistence type="predicted"/>
<dbReference type="GO" id="GO:0006950">
    <property type="term" value="P:response to stress"/>
    <property type="evidence" value="ECO:0007669"/>
    <property type="project" value="TreeGrafter"/>
</dbReference>
<dbReference type="InterPro" id="IPR000835">
    <property type="entry name" value="HTH_MarR-typ"/>
</dbReference>
<keyword evidence="1" id="KW-0805">Transcription regulation</keyword>
<dbReference type="Pfam" id="PF01047">
    <property type="entry name" value="MarR"/>
    <property type="match status" value="1"/>
</dbReference>
<dbReference type="GO" id="GO:0003700">
    <property type="term" value="F:DNA-binding transcription factor activity"/>
    <property type="evidence" value="ECO:0007669"/>
    <property type="project" value="InterPro"/>
</dbReference>
<dbReference type="PRINTS" id="PR00598">
    <property type="entry name" value="HTHMARR"/>
</dbReference>
<feature type="domain" description="HTH marR-type" evidence="3">
    <location>
        <begin position="7"/>
        <end position="138"/>
    </location>
</feature>
<dbReference type="RefSeq" id="WP_016186618.1">
    <property type="nucleotide sequence ID" value="NZ_ASWO01000004.1"/>
</dbReference>
<dbReference type="PANTHER" id="PTHR33164">
    <property type="entry name" value="TRANSCRIPTIONAL REGULATOR, MARR FAMILY"/>
    <property type="match status" value="1"/>
</dbReference>
<keyword evidence="5" id="KW-1185">Reference proteome</keyword>
<dbReference type="InterPro" id="IPR036390">
    <property type="entry name" value="WH_DNA-bd_sf"/>
</dbReference>
<evidence type="ECO:0000313" key="5">
    <source>
        <dbReference type="Proteomes" id="UP000015961"/>
    </source>
</evidence>
<dbReference type="Gene3D" id="1.10.10.10">
    <property type="entry name" value="Winged helix-like DNA-binding domain superfamily/Winged helix DNA-binding domain"/>
    <property type="match status" value="1"/>
</dbReference>
<dbReference type="PATRIC" id="fig|1140003.3.peg.2114"/>
<dbReference type="EMBL" id="ASWO01000004">
    <property type="protein sequence ID" value="EOT84239.1"/>
    <property type="molecule type" value="Genomic_DNA"/>
</dbReference>
<dbReference type="Proteomes" id="UP000015961">
    <property type="component" value="Unassembled WGS sequence"/>
</dbReference>
<dbReference type="InterPro" id="IPR036388">
    <property type="entry name" value="WH-like_DNA-bd_sf"/>
</dbReference>
<evidence type="ECO:0000259" key="3">
    <source>
        <dbReference type="PROSITE" id="PS50995"/>
    </source>
</evidence>
<keyword evidence="2" id="KW-0804">Transcription</keyword>
<protein>
    <recommendedName>
        <fullName evidence="3">HTH marR-type domain-containing protein</fullName>
    </recommendedName>
</protein>
<accession>S0NSF7</accession>